<protein>
    <submittedName>
        <fullName evidence="2">DUF2975 domain-containing protein</fullName>
    </submittedName>
</protein>
<keyword evidence="1" id="KW-0812">Transmembrane</keyword>
<evidence type="ECO:0000313" key="2">
    <source>
        <dbReference type="EMBL" id="MFL0206342.1"/>
    </source>
</evidence>
<dbReference type="Proteomes" id="UP001623559">
    <property type="component" value="Unassembled WGS sequence"/>
</dbReference>
<feature type="transmembrane region" description="Helical" evidence="1">
    <location>
        <begin position="124"/>
        <end position="148"/>
    </location>
</feature>
<dbReference type="RefSeq" id="WP_406777919.1">
    <property type="nucleotide sequence ID" value="NZ_JBEWZG010000002.1"/>
</dbReference>
<dbReference type="Pfam" id="PF11188">
    <property type="entry name" value="DUF2975"/>
    <property type="match status" value="1"/>
</dbReference>
<accession>A0ABW8SWQ6</accession>
<sequence>MFKKGSTLLLKATLLVMALIVLAMAIFAFPSLYTGLNADFPMANKAILVIITVLYAVTLPYFFVLWQSWKLLTLIDQNLGFSAFSIHAFRNIKLASLVGGILLMVGFVPFLFPIAEADDAPGLIIYGFFVACIPFVVSVFAAILEMLFQNALQMKNENDLTI</sequence>
<keyword evidence="1" id="KW-0472">Membrane</keyword>
<gene>
    <name evidence="2" type="ORF">V7S74_06265</name>
</gene>
<dbReference type="EMBL" id="JBEWZG010000002">
    <property type="protein sequence ID" value="MFL0206342.1"/>
    <property type="molecule type" value="Genomic_DNA"/>
</dbReference>
<reference evidence="2 3" key="1">
    <citation type="submission" date="2024-07" db="EMBL/GenBank/DDBJ databases">
        <authorList>
            <person name="Pitt A."/>
            <person name="Hahn M.W."/>
        </authorList>
    </citation>
    <scope>NUCLEOTIDE SEQUENCE [LARGE SCALE GENOMIC DNA]</scope>
    <source>
        <strain evidence="2 3">2-AUSEE-184A6</strain>
    </source>
</reference>
<feature type="transmembrane region" description="Helical" evidence="1">
    <location>
        <begin position="46"/>
        <end position="66"/>
    </location>
</feature>
<dbReference type="InterPro" id="IPR021354">
    <property type="entry name" value="DUF2975"/>
</dbReference>
<organism evidence="2 3">
    <name type="scientific">Aquirufa novilacunae</name>
    <dbReference type="NCBI Taxonomy" id="3139305"/>
    <lineage>
        <taxon>Bacteria</taxon>
        <taxon>Pseudomonadati</taxon>
        <taxon>Bacteroidota</taxon>
        <taxon>Cytophagia</taxon>
        <taxon>Cytophagales</taxon>
        <taxon>Flectobacillaceae</taxon>
        <taxon>Aquirufa</taxon>
    </lineage>
</organism>
<evidence type="ECO:0000256" key="1">
    <source>
        <dbReference type="SAM" id="Phobius"/>
    </source>
</evidence>
<name>A0ABW8SWQ6_9BACT</name>
<evidence type="ECO:0000313" key="3">
    <source>
        <dbReference type="Proteomes" id="UP001623559"/>
    </source>
</evidence>
<feature type="transmembrane region" description="Helical" evidence="1">
    <location>
        <begin position="12"/>
        <end position="34"/>
    </location>
</feature>
<keyword evidence="1" id="KW-1133">Transmembrane helix</keyword>
<feature type="transmembrane region" description="Helical" evidence="1">
    <location>
        <begin position="94"/>
        <end position="112"/>
    </location>
</feature>
<proteinExistence type="predicted"/>
<comment type="caution">
    <text evidence="2">The sequence shown here is derived from an EMBL/GenBank/DDBJ whole genome shotgun (WGS) entry which is preliminary data.</text>
</comment>